<dbReference type="PANTHER" id="PTHR32071">
    <property type="entry name" value="TRANSCRIPTIONAL REGULATORY PROTEIN"/>
    <property type="match status" value="1"/>
</dbReference>
<dbReference type="GO" id="GO:0005524">
    <property type="term" value="F:ATP binding"/>
    <property type="evidence" value="ECO:0007669"/>
    <property type="project" value="UniProtKB-KW"/>
</dbReference>
<evidence type="ECO:0000256" key="2">
    <source>
        <dbReference type="ARBA" id="ARBA00011135"/>
    </source>
</evidence>
<evidence type="ECO:0000256" key="3">
    <source>
        <dbReference type="ARBA" id="ARBA00015308"/>
    </source>
</evidence>
<comment type="subunit">
    <text evidence="2 12">Interacts with sigma-54.</text>
</comment>
<evidence type="ECO:0000256" key="8">
    <source>
        <dbReference type="ARBA" id="ARBA00023125"/>
    </source>
</evidence>
<dbReference type="NCBIfam" id="TIGR01817">
    <property type="entry name" value="nifA"/>
    <property type="match status" value="1"/>
</dbReference>
<reference evidence="15" key="1">
    <citation type="journal article" date="2020" name="mSystems">
        <title>Genome- and Community-Level Interaction Insights into Carbon Utilization and Element Cycling Functions of Hydrothermarchaeota in Hydrothermal Sediment.</title>
        <authorList>
            <person name="Zhou Z."/>
            <person name="Liu Y."/>
            <person name="Xu W."/>
            <person name="Pan J."/>
            <person name="Luo Z.H."/>
            <person name="Li M."/>
        </authorList>
    </citation>
    <scope>NUCLEOTIDE SEQUENCE [LARGE SCALE GENOMIC DNA]</scope>
    <source>
        <strain evidence="15">SpSt-769</strain>
    </source>
</reference>
<dbReference type="PROSITE" id="PS00675">
    <property type="entry name" value="SIGMA54_INTERACT_1"/>
    <property type="match status" value="1"/>
</dbReference>
<gene>
    <name evidence="15" type="primary">nifA</name>
    <name evidence="15" type="ORF">ENV54_06445</name>
</gene>
<dbReference type="GO" id="GO:0043565">
    <property type="term" value="F:sequence-specific DNA binding"/>
    <property type="evidence" value="ECO:0007669"/>
    <property type="project" value="InterPro"/>
</dbReference>
<dbReference type="FunFam" id="3.40.50.300:FF:000006">
    <property type="entry name" value="DNA-binding transcriptional regulator NtrC"/>
    <property type="match status" value="1"/>
</dbReference>
<dbReference type="PANTHER" id="PTHR32071:SF57">
    <property type="entry name" value="C4-DICARBOXYLATE TRANSPORT TRANSCRIPTIONAL REGULATORY PROTEIN DCTD"/>
    <property type="match status" value="1"/>
</dbReference>
<sequence length="522" mass="58441">MNKAKYEPEIKQEVTELMLLFEISQSLDQSMDLHDVVGPVFESLARHRGMMRGTLTLLNRESGEILIEAAHGLSQLQMERGRYRPGEGVTGKVIATGKPAVVPHISDEPLFLDRTGARSGLAKKDISFICVPIKIGNEVIGALSADRLFEEGVSFAEDVRLLSIVASMIAQAVRLRQSAQEERHRLLEENKRLQNQLKDRFRPANIVGNSKSMQSVYDLIAQVTKSDTTVLIRGESGTGKELVAHAVHFNSGRADKPFIKVNCGALPESVVESELFGHEKGAFTGAVSTRKGRFELAHGGTIFLDEVGDLSLMTQIKLLRVLQEREFERVGGNVTRRTDVRIIAATNRDLELLVEGRKFRHDLYYRINVFPIHVPPLRERKTDIPLLADYFVEKYGKANHKTITRISTQAIDMLMSYHWPGNVRELENCIERAVLLTTDGVIHGRHLPPTLQTPGKAAVERTGTLQSALDSLERDMVMDALKVCRGNKTKAARLLGITERIMGLRVEKYGIDPRRFRTKLSL</sequence>
<keyword evidence="6 12" id="KW-0902">Two-component regulatory system</keyword>
<dbReference type="PRINTS" id="PR01590">
    <property type="entry name" value="HTHFIS"/>
</dbReference>
<dbReference type="InterPro" id="IPR058031">
    <property type="entry name" value="AAA_lid_NorR"/>
</dbReference>
<dbReference type="Pfam" id="PF00158">
    <property type="entry name" value="Sigma54_activat"/>
    <property type="match status" value="1"/>
</dbReference>
<keyword evidence="5" id="KW-0067">ATP-binding</keyword>
<dbReference type="InterPro" id="IPR003593">
    <property type="entry name" value="AAA+_ATPase"/>
</dbReference>
<dbReference type="EMBL" id="DTGT01000197">
    <property type="protein sequence ID" value="HGH60920.1"/>
    <property type="molecule type" value="Genomic_DNA"/>
</dbReference>
<evidence type="ECO:0000256" key="5">
    <source>
        <dbReference type="ARBA" id="ARBA00022840"/>
    </source>
</evidence>
<evidence type="ECO:0000313" key="15">
    <source>
        <dbReference type="EMBL" id="HGH60920.1"/>
    </source>
</evidence>
<dbReference type="Gene3D" id="1.10.8.60">
    <property type="match status" value="1"/>
</dbReference>
<name>A0A7C4ARU1_9BACT</name>
<protein>
    <recommendedName>
        <fullName evidence="3 12">Nif-specific regulatory protein</fullName>
    </recommendedName>
</protein>
<comment type="function">
    <text evidence="1 12">Required for activation of most nif operons, which are directly involved in nitrogen fixation.</text>
</comment>
<organism evidence="15">
    <name type="scientific">Desulfomonile tiedjei</name>
    <dbReference type="NCBI Taxonomy" id="2358"/>
    <lineage>
        <taxon>Bacteria</taxon>
        <taxon>Pseudomonadati</taxon>
        <taxon>Thermodesulfobacteriota</taxon>
        <taxon>Desulfomonilia</taxon>
        <taxon>Desulfomonilales</taxon>
        <taxon>Desulfomonilaceae</taxon>
        <taxon>Desulfomonile</taxon>
    </lineage>
</organism>
<evidence type="ECO:0000256" key="7">
    <source>
        <dbReference type="ARBA" id="ARBA00023015"/>
    </source>
</evidence>
<evidence type="ECO:0000256" key="10">
    <source>
        <dbReference type="ARBA" id="ARBA00023163"/>
    </source>
</evidence>
<dbReference type="InterPro" id="IPR025943">
    <property type="entry name" value="Sigma_54_int_dom_ATP-bd_2"/>
</dbReference>
<dbReference type="PROSITE" id="PS50045">
    <property type="entry name" value="SIGMA54_INTERACT_4"/>
    <property type="match status" value="1"/>
</dbReference>
<dbReference type="PROSITE" id="PS00688">
    <property type="entry name" value="SIGMA54_INTERACT_3"/>
    <property type="match status" value="1"/>
</dbReference>
<evidence type="ECO:0000256" key="4">
    <source>
        <dbReference type="ARBA" id="ARBA00022741"/>
    </source>
</evidence>
<dbReference type="InterPro" id="IPR003018">
    <property type="entry name" value="GAF"/>
</dbReference>
<dbReference type="Gene3D" id="3.30.450.40">
    <property type="match status" value="1"/>
</dbReference>
<dbReference type="SUPFAM" id="SSF52540">
    <property type="entry name" value="P-loop containing nucleoside triphosphate hydrolases"/>
    <property type="match status" value="1"/>
</dbReference>
<dbReference type="Pfam" id="PF01590">
    <property type="entry name" value="GAF"/>
    <property type="match status" value="1"/>
</dbReference>
<dbReference type="CDD" id="cd00009">
    <property type="entry name" value="AAA"/>
    <property type="match status" value="1"/>
</dbReference>
<dbReference type="SUPFAM" id="SSF46689">
    <property type="entry name" value="Homeodomain-like"/>
    <property type="match status" value="1"/>
</dbReference>
<dbReference type="InterPro" id="IPR025944">
    <property type="entry name" value="Sigma_54_int_dom_CS"/>
</dbReference>
<evidence type="ECO:0000256" key="9">
    <source>
        <dbReference type="ARBA" id="ARBA00023159"/>
    </source>
</evidence>
<evidence type="ECO:0000256" key="11">
    <source>
        <dbReference type="ARBA" id="ARBA00023231"/>
    </source>
</evidence>
<dbReference type="GO" id="GO:0003700">
    <property type="term" value="F:DNA-binding transcription factor activity"/>
    <property type="evidence" value="ECO:0007669"/>
    <property type="project" value="UniProtKB-UniRule"/>
</dbReference>
<keyword evidence="4" id="KW-0547">Nucleotide-binding</keyword>
<dbReference type="InterPro" id="IPR027417">
    <property type="entry name" value="P-loop_NTPase"/>
</dbReference>
<dbReference type="SUPFAM" id="SSF55781">
    <property type="entry name" value="GAF domain-like"/>
    <property type="match status" value="1"/>
</dbReference>
<dbReference type="Gene3D" id="1.10.10.60">
    <property type="entry name" value="Homeodomain-like"/>
    <property type="match status" value="1"/>
</dbReference>
<dbReference type="SMART" id="SM00382">
    <property type="entry name" value="AAA"/>
    <property type="match status" value="1"/>
</dbReference>
<dbReference type="InterPro" id="IPR029016">
    <property type="entry name" value="GAF-like_dom_sf"/>
</dbReference>
<dbReference type="InterPro" id="IPR009057">
    <property type="entry name" value="Homeodomain-like_sf"/>
</dbReference>
<keyword evidence="9 12" id="KW-0010">Activator</keyword>
<dbReference type="InterPro" id="IPR025662">
    <property type="entry name" value="Sigma_54_int_dom_ATP-bd_1"/>
</dbReference>
<dbReference type="GO" id="GO:0000160">
    <property type="term" value="P:phosphorelay signal transduction system"/>
    <property type="evidence" value="ECO:0007669"/>
    <property type="project" value="UniProtKB-UniRule"/>
</dbReference>
<dbReference type="InterPro" id="IPR002078">
    <property type="entry name" value="Sigma_54_int"/>
</dbReference>
<keyword evidence="10 12" id="KW-0804">Transcription</keyword>
<evidence type="ECO:0000256" key="12">
    <source>
        <dbReference type="RuleBase" id="RU368029"/>
    </source>
</evidence>
<evidence type="ECO:0000256" key="13">
    <source>
        <dbReference type="SAM" id="Coils"/>
    </source>
</evidence>
<keyword evidence="7 12" id="KW-0805">Transcription regulation</keyword>
<accession>A0A7C4ARU1</accession>
<evidence type="ECO:0000256" key="6">
    <source>
        <dbReference type="ARBA" id="ARBA00023012"/>
    </source>
</evidence>
<feature type="coiled-coil region" evidence="13">
    <location>
        <begin position="169"/>
        <end position="196"/>
    </location>
</feature>
<feature type="domain" description="Sigma-54 factor interaction" evidence="14">
    <location>
        <begin position="206"/>
        <end position="435"/>
    </location>
</feature>
<proteinExistence type="predicted"/>
<dbReference type="InterPro" id="IPR002197">
    <property type="entry name" value="HTH_Fis"/>
</dbReference>
<keyword evidence="13" id="KW-0175">Coiled coil</keyword>
<dbReference type="Pfam" id="PF25601">
    <property type="entry name" value="AAA_lid_14"/>
    <property type="match status" value="1"/>
</dbReference>
<dbReference type="FunFam" id="1.10.8.60:FF:000014">
    <property type="entry name" value="DNA-binding transcriptional regulator NtrC"/>
    <property type="match status" value="1"/>
</dbReference>
<keyword evidence="8 12" id="KW-0238">DNA-binding</keyword>
<dbReference type="PROSITE" id="PS00676">
    <property type="entry name" value="SIGMA54_INTERACT_2"/>
    <property type="match status" value="1"/>
</dbReference>
<dbReference type="AlphaFoldDB" id="A0A7C4ARU1"/>
<evidence type="ECO:0000256" key="1">
    <source>
        <dbReference type="ARBA" id="ARBA00002167"/>
    </source>
</evidence>
<comment type="caution">
    <text evidence="15">The sequence shown here is derived from an EMBL/GenBank/DDBJ whole genome shotgun (WGS) entry which is preliminary data.</text>
</comment>
<dbReference type="InterPro" id="IPR010113">
    <property type="entry name" value="Nif-specific_regulatory_prot"/>
</dbReference>
<evidence type="ECO:0000259" key="14">
    <source>
        <dbReference type="PROSITE" id="PS50045"/>
    </source>
</evidence>
<dbReference type="SMART" id="SM00065">
    <property type="entry name" value="GAF"/>
    <property type="match status" value="1"/>
</dbReference>
<dbReference type="Gene3D" id="3.40.50.300">
    <property type="entry name" value="P-loop containing nucleotide triphosphate hydrolases"/>
    <property type="match status" value="1"/>
</dbReference>
<dbReference type="GO" id="GO:0009399">
    <property type="term" value="P:nitrogen fixation"/>
    <property type="evidence" value="ECO:0007669"/>
    <property type="project" value="UniProtKB-UniRule"/>
</dbReference>
<dbReference type="Pfam" id="PF02954">
    <property type="entry name" value="HTH_8"/>
    <property type="match status" value="1"/>
</dbReference>
<keyword evidence="11 12" id="KW-0535">Nitrogen fixation</keyword>